<sequence length="91" mass="10393">MIRRFLRGCQSSVLISVASPDLCVNLNRDRIMLLCRNVNAIRLCAFKDSWQFARWFTILNPSSFTVALGSNEALSPPCHGSRTKLRNFPRH</sequence>
<comment type="caution">
    <text evidence="1">The sequence shown here is derived from an EMBL/GenBank/DDBJ whole genome shotgun (WGS) entry which is preliminary data.</text>
</comment>
<evidence type="ECO:0000313" key="2">
    <source>
        <dbReference type="Proteomes" id="UP000310200"/>
    </source>
</evidence>
<keyword evidence="2" id="KW-1185">Reference proteome</keyword>
<protein>
    <submittedName>
        <fullName evidence="1">Uncharacterized protein</fullName>
    </submittedName>
</protein>
<dbReference type="AlphaFoldDB" id="A0A4S2KDD4"/>
<accession>A0A4S2KDD4</accession>
<proteinExistence type="predicted"/>
<dbReference type="Proteomes" id="UP000310200">
    <property type="component" value="Unassembled WGS sequence"/>
</dbReference>
<evidence type="ECO:0000313" key="1">
    <source>
        <dbReference type="EMBL" id="TGZ45747.1"/>
    </source>
</evidence>
<name>A0A4S2KDD4_9HYME</name>
<organism evidence="1 2">
    <name type="scientific">Temnothorax longispinosus</name>
    <dbReference type="NCBI Taxonomy" id="300112"/>
    <lineage>
        <taxon>Eukaryota</taxon>
        <taxon>Metazoa</taxon>
        <taxon>Ecdysozoa</taxon>
        <taxon>Arthropoda</taxon>
        <taxon>Hexapoda</taxon>
        <taxon>Insecta</taxon>
        <taxon>Pterygota</taxon>
        <taxon>Neoptera</taxon>
        <taxon>Endopterygota</taxon>
        <taxon>Hymenoptera</taxon>
        <taxon>Apocrita</taxon>
        <taxon>Aculeata</taxon>
        <taxon>Formicoidea</taxon>
        <taxon>Formicidae</taxon>
        <taxon>Myrmicinae</taxon>
        <taxon>Temnothorax</taxon>
    </lineage>
</organism>
<dbReference type="EMBL" id="QBLH01003069">
    <property type="protein sequence ID" value="TGZ45747.1"/>
    <property type="molecule type" value="Genomic_DNA"/>
</dbReference>
<gene>
    <name evidence="1" type="ORF">DBV15_04434</name>
</gene>
<reference evidence="1 2" key="1">
    <citation type="journal article" date="2019" name="Philos. Trans. R. Soc. Lond., B, Biol. Sci.">
        <title>Ant behaviour and brain gene expression of defending hosts depend on the ecological success of the intruding social parasite.</title>
        <authorList>
            <person name="Kaur R."/>
            <person name="Stoldt M."/>
            <person name="Jongepier E."/>
            <person name="Feldmeyer B."/>
            <person name="Menzel F."/>
            <person name="Bornberg-Bauer E."/>
            <person name="Foitzik S."/>
        </authorList>
    </citation>
    <scope>NUCLEOTIDE SEQUENCE [LARGE SCALE GENOMIC DNA]</scope>
    <source>
        <tissue evidence="1">Whole body</tissue>
    </source>
</reference>